<name>A0AA36FL99_OCTVU</name>
<proteinExistence type="predicted"/>
<feature type="compositionally biased region" description="Basic residues" evidence="1">
    <location>
        <begin position="118"/>
        <end position="130"/>
    </location>
</feature>
<sequence>MNELLIQSLLLDRYNTQFLGLLRKLTLPFSDIFPAHSMKERQGRYIELPAKPCSYPNNIATSRCTTNAKTSSHIKQKIQNAINKAMQGEKEDSGVFIGGRRRNRRRRPNKNKPSTQNKKNKKNNATKKNTKNSENSRKAADHEDSDQTPLITSEWPPADNNKETEDREDSGVWTVDTEVEDNLDSDTMPFFKRKTLPKQPKEETPPPAPAPAEESNPANGGSVPAESIPYSNNSAEPVINKSGDQEQVALNTLAQESKKAETAVEEKATKQDAVDGGSDSLPAKIQVNGDAKQSEENVKMSDNVTNDSSCENVAVSEQPTKKTVIESSPLIEKDSKVRDSQPGLLCCTII</sequence>
<dbReference type="EMBL" id="OX597842">
    <property type="protein sequence ID" value="CAI9743346.1"/>
    <property type="molecule type" value="Genomic_DNA"/>
</dbReference>
<gene>
    <name evidence="2" type="ORF">OCTVUL_1B017056</name>
</gene>
<feature type="compositionally biased region" description="Basic and acidic residues" evidence="1">
    <location>
        <begin position="256"/>
        <end position="273"/>
    </location>
</feature>
<evidence type="ECO:0000313" key="3">
    <source>
        <dbReference type="Proteomes" id="UP001162480"/>
    </source>
</evidence>
<protein>
    <submittedName>
        <fullName evidence="2">Uncharacterized protein</fullName>
    </submittedName>
</protein>
<accession>A0AA36FL99</accession>
<dbReference type="Proteomes" id="UP001162480">
    <property type="component" value="Chromosome 29"/>
</dbReference>
<dbReference type="AlphaFoldDB" id="A0AA36FL99"/>
<feature type="compositionally biased region" description="Polar residues" evidence="1">
    <location>
        <begin position="300"/>
        <end position="318"/>
    </location>
</feature>
<feature type="compositionally biased region" description="Basic residues" evidence="1">
    <location>
        <begin position="99"/>
        <end position="110"/>
    </location>
</feature>
<organism evidence="2 3">
    <name type="scientific">Octopus vulgaris</name>
    <name type="common">Common octopus</name>
    <dbReference type="NCBI Taxonomy" id="6645"/>
    <lineage>
        <taxon>Eukaryota</taxon>
        <taxon>Metazoa</taxon>
        <taxon>Spiralia</taxon>
        <taxon>Lophotrochozoa</taxon>
        <taxon>Mollusca</taxon>
        <taxon>Cephalopoda</taxon>
        <taxon>Coleoidea</taxon>
        <taxon>Octopodiformes</taxon>
        <taxon>Octopoda</taxon>
        <taxon>Incirrata</taxon>
        <taxon>Octopodidae</taxon>
        <taxon>Octopus</taxon>
    </lineage>
</organism>
<feature type="region of interest" description="Disordered" evidence="1">
    <location>
        <begin position="84"/>
        <end position="338"/>
    </location>
</feature>
<evidence type="ECO:0000313" key="2">
    <source>
        <dbReference type="EMBL" id="CAI9743346.1"/>
    </source>
</evidence>
<evidence type="ECO:0000256" key="1">
    <source>
        <dbReference type="SAM" id="MobiDB-lite"/>
    </source>
</evidence>
<keyword evidence="3" id="KW-1185">Reference proteome</keyword>
<reference evidence="2" key="1">
    <citation type="submission" date="2023-08" db="EMBL/GenBank/DDBJ databases">
        <authorList>
            <person name="Alioto T."/>
            <person name="Alioto T."/>
            <person name="Gomez Garrido J."/>
        </authorList>
    </citation>
    <scope>NUCLEOTIDE SEQUENCE</scope>
</reference>